<evidence type="ECO:0000256" key="7">
    <source>
        <dbReference type="RuleBase" id="RU363032"/>
    </source>
</evidence>
<dbReference type="PANTHER" id="PTHR43744">
    <property type="entry name" value="ABC TRANSPORTER PERMEASE PROTEIN MG189-RELATED-RELATED"/>
    <property type="match status" value="1"/>
</dbReference>
<gene>
    <name evidence="9" type="ORF">PAT3040_03546</name>
</gene>
<dbReference type="GO" id="GO:0055085">
    <property type="term" value="P:transmembrane transport"/>
    <property type="evidence" value="ECO:0007669"/>
    <property type="project" value="InterPro"/>
</dbReference>
<dbReference type="AlphaFoldDB" id="A0A2R5EZW7"/>
<organism evidence="9 10">
    <name type="scientific">Paenibacillus agaridevorans</name>
    <dbReference type="NCBI Taxonomy" id="171404"/>
    <lineage>
        <taxon>Bacteria</taxon>
        <taxon>Bacillati</taxon>
        <taxon>Bacillota</taxon>
        <taxon>Bacilli</taxon>
        <taxon>Bacillales</taxon>
        <taxon>Paenibacillaceae</taxon>
        <taxon>Paenibacillus</taxon>
    </lineage>
</organism>
<dbReference type="InterPro" id="IPR000515">
    <property type="entry name" value="MetI-like"/>
</dbReference>
<dbReference type="GO" id="GO:0005886">
    <property type="term" value="C:plasma membrane"/>
    <property type="evidence" value="ECO:0007669"/>
    <property type="project" value="UniProtKB-SubCell"/>
</dbReference>
<feature type="domain" description="ABC transmembrane type-1" evidence="8">
    <location>
        <begin position="74"/>
        <end position="274"/>
    </location>
</feature>
<comment type="similarity">
    <text evidence="7">Belongs to the binding-protein-dependent transport system permease family.</text>
</comment>
<evidence type="ECO:0000259" key="8">
    <source>
        <dbReference type="PROSITE" id="PS50928"/>
    </source>
</evidence>
<dbReference type="Proteomes" id="UP000245202">
    <property type="component" value="Unassembled WGS sequence"/>
</dbReference>
<accession>A0A2R5EZW7</accession>
<keyword evidence="5 7" id="KW-1133">Transmembrane helix</keyword>
<dbReference type="Gene3D" id="1.10.3720.10">
    <property type="entry name" value="MetI-like"/>
    <property type="match status" value="1"/>
</dbReference>
<evidence type="ECO:0000256" key="5">
    <source>
        <dbReference type="ARBA" id="ARBA00022989"/>
    </source>
</evidence>
<comment type="caution">
    <text evidence="9">The sequence shown here is derived from an EMBL/GenBank/DDBJ whole genome shotgun (WGS) entry which is preliminary data.</text>
</comment>
<keyword evidence="10" id="KW-1185">Reference proteome</keyword>
<feature type="transmembrane region" description="Helical" evidence="7">
    <location>
        <begin position="254"/>
        <end position="274"/>
    </location>
</feature>
<keyword evidence="3" id="KW-1003">Cell membrane</keyword>
<dbReference type="EMBL" id="BDQX01000178">
    <property type="protein sequence ID" value="GBG08931.1"/>
    <property type="molecule type" value="Genomic_DNA"/>
</dbReference>
<feature type="transmembrane region" description="Helical" evidence="7">
    <location>
        <begin position="141"/>
        <end position="161"/>
    </location>
</feature>
<evidence type="ECO:0000313" key="9">
    <source>
        <dbReference type="EMBL" id="GBG08931.1"/>
    </source>
</evidence>
<keyword evidence="2 7" id="KW-0813">Transport</keyword>
<keyword evidence="4 7" id="KW-0812">Transmembrane</keyword>
<evidence type="ECO:0000313" key="10">
    <source>
        <dbReference type="Proteomes" id="UP000245202"/>
    </source>
</evidence>
<dbReference type="SUPFAM" id="SSF161098">
    <property type="entry name" value="MetI-like"/>
    <property type="match status" value="1"/>
</dbReference>
<comment type="subcellular location">
    <subcellularLocation>
        <location evidence="1 7">Cell membrane</location>
        <topology evidence="1 7">Multi-pass membrane protein</topology>
    </subcellularLocation>
</comment>
<dbReference type="PROSITE" id="PS50928">
    <property type="entry name" value="ABC_TM1"/>
    <property type="match status" value="1"/>
</dbReference>
<dbReference type="PANTHER" id="PTHR43744:SF9">
    <property type="entry name" value="POLYGALACTURONAN_RHAMNOGALACTURONAN TRANSPORT SYSTEM PERMEASE PROTEIN YTCP"/>
    <property type="match status" value="1"/>
</dbReference>
<dbReference type="InterPro" id="IPR035906">
    <property type="entry name" value="MetI-like_sf"/>
</dbReference>
<dbReference type="CDD" id="cd06261">
    <property type="entry name" value="TM_PBP2"/>
    <property type="match status" value="1"/>
</dbReference>
<dbReference type="Pfam" id="PF00528">
    <property type="entry name" value="BPD_transp_1"/>
    <property type="match status" value="1"/>
</dbReference>
<evidence type="ECO:0000256" key="1">
    <source>
        <dbReference type="ARBA" id="ARBA00004651"/>
    </source>
</evidence>
<dbReference type="RefSeq" id="WP_108993772.1">
    <property type="nucleotide sequence ID" value="NZ_BDQX01000178.1"/>
</dbReference>
<evidence type="ECO:0000256" key="3">
    <source>
        <dbReference type="ARBA" id="ARBA00022475"/>
    </source>
</evidence>
<reference evidence="9 10" key="1">
    <citation type="submission" date="2017-08" db="EMBL/GenBank/DDBJ databases">
        <title>Substantial Increase in Enzyme Production by Combined Drug-Resistance Mutations in Paenibacillus agaridevorans.</title>
        <authorList>
            <person name="Tanaka Y."/>
            <person name="Funane K."/>
            <person name="Hosaka T."/>
            <person name="Shiwa Y."/>
            <person name="Fujita N."/>
            <person name="Miyazaki T."/>
            <person name="Yoshikawa H."/>
            <person name="Murakami K."/>
            <person name="Kasahara K."/>
            <person name="Inaoka T."/>
            <person name="Hiraga Y."/>
            <person name="Ochi K."/>
        </authorList>
    </citation>
    <scope>NUCLEOTIDE SEQUENCE [LARGE SCALE GENOMIC DNA]</scope>
    <source>
        <strain evidence="9 10">T-3040</strain>
    </source>
</reference>
<sequence length="289" mass="32440">MRKMTKGQRIFNYMNSIFLSLLGLSMVLPLINIIAQSFSSSAAINTGAVSLWPVDATLSNYKVIVGDSLIWRSFLNSVIITVVGTLINLAATATLAYPLSRQEYLFRKPVLIMVLCTMIFSAPLIPNFLVIRELGLLDSLWALMLPMSIGAFHLFIMRSFFMSLPSELIDSSRIDGCGELGILWKIVLPLSKPALATLAIMYSVAHWNRYAEAIYFIRDRNLIPLQVRLREVVFQNQFEDPTNYMMLQTISPEGVKMAVIVVGTIPIILVYPFLQKYFVKGMLLGSVKS</sequence>
<name>A0A2R5EZW7_9BACL</name>
<feature type="transmembrane region" description="Helical" evidence="7">
    <location>
        <begin position="109"/>
        <end position="129"/>
    </location>
</feature>
<feature type="transmembrane region" description="Helical" evidence="7">
    <location>
        <begin position="70"/>
        <end position="97"/>
    </location>
</feature>
<proteinExistence type="inferred from homology"/>
<evidence type="ECO:0000256" key="4">
    <source>
        <dbReference type="ARBA" id="ARBA00022692"/>
    </source>
</evidence>
<keyword evidence="6 7" id="KW-0472">Membrane</keyword>
<evidence type="ECO:0000256" key="6">
    <source>
        <dbReference type="ARBA" id="ARBA00023136"/>
    </source>
</evidence>
<protein>
    <submittedName>
        <fullName evidence="9">ABC transporter permease</fullName>
    </submittedName>
</protein>
<evidence type="ECO:0000256" key="2">
    <source>
        <dbReference type="ARBA" id="ARBA00022448"/>
    </source>
</evidence>